<organism evidence="1 2">
    <name type="scientific">Zosterops borbonicus</name>
    <dbReference type="NCBI Taxonomy" id="364589"/>
    <lineage>
        <taxon>Eukaryota</taxon>
        <taxon>Metazoa</taxon>
        <taxon>Chordata</taxon>
        <taxon>Craniata</taxon>
        <taxon>Vertebrata</taxon>
        <taxon>Euteleostomi</taxon>
        <taxon>Archelosauria</taxon>
        <taxon>Archosauria</taxon>
        <taxon>Dinosauria</taxon>
        <taxon>Saurischia</taxon>
        <taxon>Theropoda</taxon>
        <taxon>Coelurosauria</taxon>
        <taxon>Aves</taxon>
        <taxon>Neognathae</taxon>
        <taxon>Neoaves</taxon>
        <taxon>Telluraves</taxon>
        <taxon>Australaves</taxon>
        <taxon>Passeriformes</taxon>
        <taxon>Sylvioidea</taxon>
        <taxon>Zosteropidae</taxon>
        <taxon>Zosterops</taxon>
    </lineage>
</organism>
<dbReference type="Proteomes" id="UP000796761">
    <property type="component" value="Unassembled WGS sequence"/>
</dbReference>
<reference evidence="1" key="1">
    <citation type="submission" date="2019-04" db="EMBL/GenBank/DDBJ databases">
        <title>Genome assembly of Zosterops borbonicus 15179.</title>
        <authorList>
            <person name="Leroy T."/>
            <person name="Anselmetti Y."/>
            <person name="Tilak M.-K."/>
            <person name="Nabholz B."/>
        </authorList>
    </citation>
    <scope>NUCLEOTIDE SEQUENCE</scope>
    <source>
        <strain evidence="1">HGM_15179</strain>
        <tissue evidence="1">Muscle</tissue>
    </source>
</reference>
<dbReference type="AlphaFoldDB" id="A0A8K1GZP2"/>
<evidence type="ECO:0000313" key="2">
    <source>
        <dbReference type="Proteomes" id="UP000796761"/>
    </source>
</evidence>
<sequence>MLKTCKTQRDIEALERVQRRAMELGKGLEHKADEEKLREFSLEKRGLSGDVIALYNSLKGDCSQVGVGPSSDVTSNRTRGNGLVFHQGKFRLDMRKNVFIESLPKY</sequence>
<accession>A0A8K1GZP2</accession>
<gene>
    <name evidence="1" type="ORF">HGM15179_000515</name>
</gene>
<proteinExistence type="predicted"/>
<evidence type="ECO:0000313" key="1">
    <source>
        <dbReference type="EMBL" id="TRZ26574.1"/>
    </source>
</evidence>
<dbReference type="EMBL" id="SWJQ01000009">
    <property type="protein sequence ID" value="TRZ26574.1"/>
    <property type="molecule type" value="Genomic_DNA"/>
</dbReference>
<protein>
    <submittedName>
        <fullName evidence="1">Uncharacterized protein</fullName>
    </submittedName>
</protein>
<name>A0A8K1GZP2_9PASS</name>
<keyword evidence="2" id="KW-1185">Reference proteome</keyword>
<dbReference type="OrthoDB" id="276744at2759"/>
<comment type="caution">
    <text evidence="1">The sequence shown here is derived from an EMBL/GenBank/DDBJ whole genome shotgun (WGS) entry which is preliminary data.</text>
</comment>